<comment type="caution">
    <text evidence="13">The sequence shown here is derived from an EMBL/GenBank/DDBJ whole genome shotgun (WGS) entry which is preliminary data.</text>
</comment>
<dbReference type="GO" id="GO:0009507">
    <property type="term" value="C:chloroplast"/>
    <property type="evidence" value="ECO:0007669"/>
    <property type="project" value="UniProtKB-SubCell"/>
</dbReference>
<dbReference type="EMBL" id="JAXIOK010000015">
    <property type="protein sequence ID" value="KAK4754702.1"/>
    <property type="molecule type" value="Genomic_DNA"/>
</dbReference>
<evidence type="ECO:0000256" key="7">
    <source>
        <dbReference type="ARBA" id="ARBA00022946"/>
    </source>
</evidence>
<dbReference type="PANTHER" id="PTHR31846">
    <property type="entry name" value="CRS1 / YHBY (CRM) DOMAIN-CONTAINING PROTEIN"/>
    <property type="match status" value="1"/>
</dbReference>
<dbReference type="Gene3D" id="3.30.110.60">
    <property type="entry name" value="YhbY-like"/>
    <property type="match status" value="4"/>
</dbReference>
<dbReference type="InterPro" id="IPR045278">
    <property type="entry name" value="CRS1/CFM2/CFM3"/>
</dbReference>
<dbReference type="InterPro" id="IPR001890">
    <property type="entry name" value="RNA-binding_CRM"/>
</dbReference>
<dbReference type="GO" id="GO:0006397">
    <property type="term" value="P:mRNA processing"/>
    <property type="evidence" value="ECO:0007669"/>
    <property type="project" value="UniProtKB-KW"/>
</dbReference>
<dbReference type="Pfam" id="PF01985">
    <property type="entry name" value="CRS1_YhbY"/>
    <property type="match status" value="4"/>
</dbReference>
<dbReference type="FunFam" id="3.30.110.60:FF:000002">
    <property type="entry name" value="CRS2-associated factor 1, chloroplastic"/>
    <property type="match status" value="2"/>
</dbReference>
<keyword evidence="2" id="KW-0150">Chloroplast</keyword>
<dbReference type="AlphaFoldDB" id="A0AAN7JX30"/>
<reference evidence="13 14" key="1">
    <citation type="journal article" date="2023" name="Hortic Res">
        <title>Pangenome of water caltrop reveals structural variations and asymmetric subgenome divergence after allopolyploidization.</title>
        <authorList>
            <person name="Zhang X."/>
            <person name="Chen Y."/>
            <person name="Wang L."/>
            <person name="Yuan Y."/>
            <person name="Fang M."/>
            <person name="Shi L."/>
            <person name="Lu R."/>
            <person name="Comes H.P."/>
            <person name="Ma Y."/>
            <person name="Chen Y."/>
            <person name="Huang G."/>
            <person name="Zhou Y."/>
            <person name="Zheng Z."/>
            <person name="Qiu Y."/>
        </authorList>
    </citation>
    <scope>NUCLEOTIDE SEQUENCE [LARGE SCALE GENOMIC DNA]</scope>
    <source>
        <tissue evidence="13">Roots</tissue>
    </source>
</reference>
<evidence type="ECO:0000256" key="6">
    <source>
        <dbReference type="ARBA" id="ARBA00022884"/>
    </source>
</evidence>
<feature type="domain" description="CRM" evidence="12">
    <location>
        <begin position="848"/>
        <end position="947"/>
    </location>
</feature>
<name>A0AAN7JX30_9MYRT</name>
<comment type="subcellular location">
    <subcellularLocation>
        <location evidence="1">Plastid</location>
        <location evidence="1">Chloroplast</location>
    </subcellularLocation>
</comment>
<feature type="domain" description="CRM" evidence="12">
    <location>
        <begin position="171"/>
        <end position="267"/>
    </location>
</feature>
<evidence type="ECO:0000256" key="2">
    <source>
        <dbReference type="ARBA" id="ARBA00022528"/>
    </source>
</evidence>
<protein>
    <recommendedName>
        <fullName evidence="12">CRM domain-containing protein</fullName>
    </recommendedName>
</protein>
<accession>A0AAN7JX30</accession>
<evidence type="ECO:0000256" key="10">
    <source>
        <dbReference type="PROSITE-ProRule" id="PRU00626"/>
    </source>
</evidence>
<feature type="domain" description="CRM" evidence="12">
    <location>
        <begin position="575"/>
        <end position="675"/>
    </location>
</feature>
<feature type="compositionally biased region" description="Basic and acidic residues" evidence="11">
    <location>
        <begin position="284"/>
        <end position="298"/>
    </location>
</feature>
<dbReference type="FunFam" id="3.30.110.60:FF:000003">
    <property type="entry name" value="CRM-domain containing factor CFM3B, chloroplastic"/>
    <property type="match status" value="1"/>
</dbReference>
<keyword evidence="4" id="KW-0507">mRNA processing</keyword>
<evidence type="ECO:0000256" key="9">
    <source>
        <dbReference type="ARBA" id="ARBA00023274"/>
    </source>
</evidence>
<evidence type="ECO:0000256" key="4">
    <source>
        <dbReference type="ARBA" id="ARBA00022664"/>
    </source>
</evidence>
<sequence length="993" mass="110562">MLLSQYCDVRHSSLRPKILAHPCRHSPLLTFSFSTTPIACKNPKRNIGKPLPRAQSPKCLSESTVPQSAIRRIAEKLRSLGFTEDAGSEGPPEPHERRAGEIFVPLPTRLPKHRIGHTIDASWSTPENPVPEPGSGSFLTRYNELKGELKEQKRLYGKEKREEKVPTLAELKLSDKELRRLQTLGIGMRKKLKVGKAGITEGIVNSIHERWRRTEVLKIVCEDLCRMNMKRTHDLLERKTGGLVVWRSGANIILYRGANYKYPYFSVGAISTGSSEQDTDHDEDDKKESPSDIAHTEEPSLTSPIKRDGQMNLIRGVGSPDRVRFQLPGEAQLAEEADRLLDGLGPRFTDWWGYEPLPVDADLLPAVIPGYRRPFRLLPYGVKPKLTNDEMTTLKRLGRPLPCHFALGRNRNHQGLAAAIIKLWEKCEIVKIAVKRGVQNTNSELMAEELKHLTGGILLSRDREFFVLYRGKDFLPLAVSSAMEARRKLGTVEENKAELKQGTTDPAAVSIIHETNDDKKSINHPKRRKISSDEAVVESKAIQLSRALEKKAKAEKLLDQLEKSQKPKEPDADTEGITKEERYMLRKVGLRMRPFLLLGRRGVFDGTIENMHLHWKYRDLVKLICKEKSIEAAYQVACTLQAESGGILVAVERVSKGYAIIIYRGKNYQRPDCIRPKTLLSKRAALKHSLVAQRQESLKLHVLKLSDKIQELKLQLEGDEERTVDDDSSLLDVKGPVDSSSSLLPSGKDDVTKNNSVESNHGVLDLIDQFSPEPVYEGIITSLSTNEIGEVGVDDSKSKLENRCSAVDPSCPTSGGGTVELSFEPSEALPEDNSQPPASLREIHARPRSLLKTERLLLRRQALKMKKRPVLAIGRSNIVTGVAKTIMVHFQKHPLAIVNVKGRAKGTSIQELIFQLEQETGAVLVSQEPNKVILYRGWGAEGETRHSNSCTARVAGGNDASLAGDSARAGSRRSSVSPELIAAIKLECGLQSN</sequence>
<feature type="region of interest" description="Disordered" evidence="11">
    <location>
        <begin position="725"/>
        <end position="756"/>
    </location>
</feature>
<keyword evidence="6 10" id="KW-0694">RNA-binding</keyword>
<evidence type="ECO:0000256" key="1">
    <source>
        <dbReference type="ARBA" id="ARBA00004229"/>
    </source>
</evidence>
<evidence type="ECO:0000256" key="3">
    <source>
        <dbReference type="ARBA" id="ARBA00022640"/>
    </source>
</evidence>
<keyword evidence="8" id="KW-0508">mRNA splicing</keyword>
<dbReference type="PANTHER" id="PTHR31846:SF20">
    <property type="entry name" value="CRM-DOMAIN CONTAINING FACTOR CFM2, CHLOROPLASTIC"/>
    <property type="match status" value="1"/>
</dbReference>
<dbReference type="GO" id="GO:1990904">
    <property type="term" value="C:ribonucleoprotein complex"/>
    <property type="evidence" value="ECO:0007669"/>
    <property type="project" value="UniProtKB-KW"/>
</dbReference>
<feature type="region of interest" description="Disordered" evidence="11">
    <location>
        <begin position="273"/>
        <end position="306"/>
    </location>
</feature>
<keyword evidence="9" id="KW-0687">Ribonucleoprotein</keyword>
<evidence type="ECO:0000313" key="14">
    <source>
        <dbReference type="Proteomes" id="UP001345219"/>
    </source>
</evidence>
<gene>
    <name evidence="13" type="ORF">SAY87_002806</name>
</gene>
<proteinExistence type="predicted"/>
<evidence type="ECO:0000256" key="5">
    <source>
        <dbReference type="ARBA" id="ARBA00022737"/>
    </source>
</evidence>
<keyword evidence="7" id="KW-0809">Transit peptide</keyword>
<organism evidence="13 14">
    <name type="scientific">Trapa incisa</name>
    <dbReference type="NCBI Taxonomy" id="236973"/>
    <lineage>
        <taxon>Eukaryota</taxon>
        <taxon>Viridiplantae</taxon>
        <taxon>Streptophyta</taxon>
        <taxon>Embryophyta</taxon>
        <taxon>Tracheophyta</taxon>
        <taxon>Spermatophyta</taxon>
        <taxon>Magnoliopsida</taxon>
        <taxon>eudicotyledons</taxon>
        <taxon>Gunneridae</taxon>
        <taxon>Pentapetalae</taxon>
        <taxon>rosids</taxon>
        <taxon>malvids</taxon>
        <taxon>Myrtales</taxon>
        <taxon>Lythraceae</taxon>
        <taxon>Trapa</taxon>
    </lineage>
</organism>
<keyword evidence="3" id="KW-0934">Plastid</keyword>
<dbReference type="SUPFAM" id="SSF75471">
    <property type="entry name" value="YhbY-like"/>
    <property type="match status" value="4"/>
</dbReference>
<evidence type="ECO:0000259" key="12">
    <source>
        <dbReference type="PROSITE" id="PS51295"/>
    </source>
</evidence>
<evidence type="ECO:0000256" key="11">
    <source>
        <dbReference type="SAM" id="MobiDB-lite"/>
    </source>
</evidence>
<feature type="region of interest" description="Disordered" evidence="11">
    <location>
        <begin position="43"/>
        <end position="65"/>
    </location>
</feature>
<keyword evidence="14" id="KW-1185">Reference proteome</keyword>
<evidence type="ECO:0000313" key="13">
    <source>
        <dbReference type="EMBL" id="KAK4754702.1"/>
    </source>
</evidence>
<dbReference type="Proteomes" id="UP001345219">
    <property type="component" value="Chromosome 2"/>
</dbReference>
<keyword evidence="5" id="KW-0677">Repeat</keyword>
<dbReference type="GO" id="GO:0003729">
    <property type="term" value="F:mRNA binding"/>
    <property type="evidence" value="ECO:0007669"/>
    <property type="project" value="InterPro"/>
</dbReference>
<feature type="domain" description="CRM" evidence="12">
    <location>
        <begin position="384"/>
        <end position="481"/>
    </location>
</feature>
<dbReference type="GO" id="GO:0000373">
    <property type="term" value="P:Group II intron splicing"/>
    <property type="evidence" value="ECO:0007669"/>
    <property type="project" value="UniProtKB-ARBA"/>
</dbReference>
<dbReference type="PROSITE" id="PS51295">
    <property type="entry name" value="CRM"/>
    <property type="match status" value="4"/>
</dbReference>
<dbReference type="SMART" id="SM01103">
    <property type="entry name" value="CRS1_YhbY"/>
    <property type="match status" value="4"/>
</dbReference>
<dbReference type="InterPro" id="IPR035920">
    <property type="entry name" value="YhbY-like_sf"/>
</dbReference>
<evidence type="ECO:0000256" key="8">
    <source>
        <dbReference type="ARBA" id="ARBA00023187"/>
    </source>
</evidence>